<feature type="domain" description="Glucose/Sorbosone dehydrogenase" evidence="1">
    <location>
        <begin position="59"/>
        <end position="378"/>
    </location>
</feature>
<name>A0A918UJP8_9BACT</name>
<dbReference type="PROSITE" id="PS51257">
    <property type="entry name" value="PROKAR_LIPOPROTEIN"/>
    <property type="match status" value="1"/>
</dbReference>
<reference evidence="2" key="1">
    <citation type="journal article" date="2014" name="Int. J. Syst. Evol. Microbiol.">
        <title>Complete genome sequence of Corynebacterium casei LMG S-19264T (=DSM 44701T), isolated from a smear-ripened cheese.</title>
        <authorList>
            <consortium name="US DOE Joint Genome Institute (JGI-PGF)"/>
            <person name="Walter F."/>
            <person name="Albersmeier A."/>
            <person name="Kalinowski J."/>
            <person name="Ruckert C."/>
        </authorList>
    </citation>
    <scope>NUCLEOTIDE SEQUENCE</scope>
    <source>
        <strain evidence="2">KCTC 12368</strain>
    </source>
</reference>
<dbReference type="AlphaFoldDB" id="A0A918UJP8"/>
<dbReference type="InterPro" id="IPR012938">
    <property type="entry name" value="Glc/Sorbosone_DH"/>
</dbReference>
<dbReference type="SUPFAM" id="SSF50952">
    <property type="entry name" value="Soluble quinoprotein glucose dehydrogenase"/>
    <property type="match status" value="1"/>
</dbReference>
<dbReference type="PANTHER" id="PTHR19328:SF75">
    <property type="entry name" value="ALDOSE SUGAR DEHYDROGENASE YLII"/>
    <property type="match status" value="1"/>
</dbReference>
<evidence type="ECO:0000313" key="2">
    <source>
        <dbReference type="EMBL" id="GGZ15281.1"/>
    </source>
</evidence>
<dbReference type="EMBL" id="BMWX01000001">
    <property type="protein sequence ID" value="GGZ15281.1"/>
    <property type="molecule type" value="Genomic_DNA"/>
</dbReference>
<evidence type="ECO:0000259" key="1">
    <source>
        <dbReference type="Pfam" id="PF07995"/>
    </source>
</evidence>
<dbReference type="RefSeq" id="WP_018474342.1">
    <property type="nucleotide sequence ID" value="NZ_BMWX01000001.1"/>
</dbReference>
<accession>A0A918UJP8</accession>
<sequence length="388" mass="43090">MKKLNLLRRLITPVLPVVFTIGIVSTSCGQDDRPGIFENTPTIQDDAKNYSTEYIVEGLTNPWGMVILADGSLLITEKEGKLIHAKNGTKTEIPGLPEVSSRGQGGLLDIVLHPNFESNQWVYFSYASEEGEGEGANTAIMRARFDGSKLSDQQVLYKASPNSKKGQHFGTRMAFDDEGYLYFSIGDRGDRDVNPQDITQDCGKVYRIHGDGTIPESNPFYNEEGAKKAIFSYGHRNPQGMFFHPEYKEIWVNEHGPQGGDEINIVQKGANFGWPLVSYGINYDNSQLTEITSKEGMEQPIYYWVPSIAPSGFGLVPGDVYPDWAGYLVVGSLKFQYLELLEMDGKEVVGRTKLLDGEGRLRNVTIGPDHYIYAAIEGKGIIKISPKN</sequence>
<dbReference type="Pfam" id="PF07995">
    <property type="entry name" value="GSDH"/>
    <property type="match status" value="1"/>
</dbReference>
<proteinExistence type="predicted"/>
<dbReference type="InterPro" id="IPR011041">
    <property type="entry name" value="Quinoprot_gluc/sorb_DH_b-prop"/>
</dbReference>
<comment type="caution">
    <text evidence="2">The sequence shown here is derived from an EMBL/GenBank/DDBJ whole genome shotgun (WGS) entry which is preliminary data.</text>
</comment>
<organism evidence="2 3">
    <name type="scientific">Echinicola pacifica</name>
    <dbReference type="NCBI Taxonomy" id="346377"/>
    <lineage>
        <taxon>Bacteria</taxon>
        <taxon>Pseudomonadati</taxon>
        <taxon>Bacteroidota</taxon>
        <taxon>Cytophagia</taxon>
        <taxon>Cytophagales</taxon>
        <taxon>Cyclobacteriaceae</taxon>
        <taxon>Echinicola</taxon>
    </lineage>
</organism>
<dbReference type="Gene3D" id="2.120.10.30">
    <property type="entry name" value="TolB, C-terminal domain"/>
    <property type="match status" value="1"/>
</dbReference>
<protein>
    <recommendedName>
        <fullName evidence="1">Glucose/Sorbosone dehydrogenase domain-containing protein</fullName>
    </recommendedName>
</protein>
<evidence type="ECO:0000313" key="3">
    <source>
        <dbReference type="Proteomes" id="UP000619457"/>
    </source>
</evidence>
<dbReference type="InterPro" id="IPR011042">
    <property type="entry name" value="6-blade_b-propeller_TolB-like"/>
</dbReference>
<dbReference type="PANTHER" id="PTHR19328">
    <property type="entry name" value="HEDGEHOG-INTERACTING PROTEIN"/>
    <property type="match status" value="1"/>
</dbReference>
<gene>
    <name evidence="2" type="ORF">GCM10007049_04190</name>
</gene>
<keyword evidence="3" id="KW-1185">Reference proteome</keyword>
<dbReference type="Proteomes" id="UP000619457">
    <property type="component" value="Unassembled WGS sequence"/>
</dbReference>
<reference evidence="2" key="2">
    <citation type="submission" date="2020-09" db="EMBL/GenBank/DDBJ databases">
        <authorList>
            <person name="Sun Q."/>
            <person name="Kim S."/>
        </authorList>
    </citation>
    <scope>NUCLEOTIDE SEQUENCE</scope>
    <source>
        <strain evidence="2">KCTC 12368</strain>
    </source>
</reference>